<dbReference type="OrthoDB" id="5835829at2759"/>
<dbReference type="Pfam" id="PF00201">
    <property type="entry name" value="UDPGT"/>
    <property type="match status" value="1"/>
</dbReference>
<dbReference type="EMBL" id="MNCJ02000318">
    <property type="protein sequence ID" value="KAF5813304.1"/>
    <property type="molecule type" value="Genomic_DNA"/>
</dbReference>
<sequence length="459" mass="52191">MKNHEGEETTSRRIILFPLPVQGHLSPMLQLANILHTQGFKITIIYVQQNPPNYSNYPHFTFKPIADGFSDIGKHMPEKPDPSFYITYLNEHCADSFRDCLAGLLAEPHEPPVACLITDAEYYVTQEIADSLKVPRVVFWACTIVSVLVYHDLSFFYDKGYFNFTTKDPEYEVPVPKYPLLKVKDVIKTATNPYGMGKYLAKVMKQVKASSGIIWNSFKEPEEAILKILSHDFPIPTFTLGPLLKYLPLSTSGIIFEQDQTFFSWLDTQAPKSVIYVSFGSLAGITKSEFQETAYGLVNMNIPFLWVVRPGMVKGSEWIEWLPEKFLEEVGDRGRIVKWCPQKEVLAHEAIGCFWTHSGWNSTLESICEGVPMICSPCDVGQPIIARYVSDVWKIGILLEDGLEREGIKRELKRLMLDKEGEEIRCRIIALKDEVNISFHEGGSSHRSLQSLVAYIQSF</sequence>
<evidence type="ECO:0000313" key="4">
    <source>
        <dbReference type="Proteomes" id="UP000215914"/>
    </source>
</evidence>
<name>A0A9K3NUP9_HELAN</name>
<accession>A0A9K3NUP9</accession>
<dbReference type="InterPro" id="IPR002213">
    <property type="entry name" value="UDP_glucos_trans"/>
</dbReference>
<dbReference type="PANTHER" id="PTHR11926:SF1426">
    <property type="entry name" value="UDP-GLYCOSYLTRANSFERASE SUPERFAMILY PROTEIN-RELATED"/>
    <property type="match status" value="1"/>
</dbReference>
<reference evidence="3" key="2">
    <citation type="submission" date="2020-06" db="EMBL/GenBank/DDBJ databases">
        <title>Helianthus annuus Genome sequencing and assembly Release 2.</title>
        <authorList>
            <person name="Gouzy J."/>
            <person name="Langlade N."/>
            <person name="Munos S."/>
        </authorList>
    </citation>
    <scope>NUCLEOTIDE SEQUENCE</scope>
    <source>
        <tissue evidence="3">Leaves</tissue>
    </source>
</reference>
<keyword evidence="4" id="KW-1185">Reference proteome</keyword>
<dbReference type="CDD" id="cd03784">
    <property type="entry name" value="GT1_Gtf-like"/>
    <property type="match status" value="1"/>
</dbReference>
<dbReference type="Gramene" id="mRNA:HanXRQr2_Chr03g0096721">
    <property type="protein sequence ID" value="mRNA:HanXRQr2_Chr03g0096721"/>
    <property type="gene ID" value="HanXRQr2_Chr03g0096721"/>
</dbReference>
<gene>
    <name evidence="3" type="ORF">HanXRQr2_Chr03g0096721</name>
</gene>
<dbReference type="FunFam" id="3.40.50.2000:FF:000040">
    <property type="entry name" value="UDP-glycosyltransferase 76C1"/>
    <property type="match status" value="1"/>
</dbReference>
<organism evidence="3 4">
    <name type="scientific">Helianthus annuus</name>
    <name type="common">Common sunflower</name>
    <dbReference type="NCBI Taxonomy" id="4232"/>
    <lineage>
        <taxon>Eukaryota</taxon>
        <taxon>Viridiplantae</taxon>
        <taxon>Streptophyta</taxon>
        <taxon>Embryophyta</taxon>
        <taxon>Tracheophyta</taxon>
        <taxon>Spermatophyta</taxon>
        <taxon>Magnoliopsida</taxon>
        <taxon>eudicotyledons</taxon>
        <taxon>Gunneridae</taxon>
        <taxon>Pentapetalae</taxon>
        <taxon>asterids</taxon>
        <taxon>campanulids</taxon>
        <taxon>Asterales</taxon>
        <taxon>Asteraceae</taxon>
        <taxon>Asteroideae</taxon>
        <taxon>Heliantheae alliance</taxon>
        <taxon>Heliantheae</taxon>
        <taxon>Helianthus</taxon>
    </lineage>
</organism>
<evidence type="ECO:0000256" key="2">
    <source>
        <dbReference type="ARBA" id="ARBA00022679"/>
    </source>
</evidence>
<protein>
    <submittedName>
        <fullName evidence="3">UDP-glucuronosyl/UDP-glucosyltransferase</fullName>
    </submittedName>
</protein>
<proteinExistence type="inferred from homology"/>
<dbReference type="Proteomes" id="UP000215914">
    <property type="component" value="Unassembled WGS sequence"/>
</dbReference>
<dbReference type="Gene3D" id="3.40.50.2000">
    <property type="entry name" value="Glycogen Phosphorylase B"/>
    <property type="match status" value="2"/>
</dbReference>
<evidence type="ECO:0000313" key="3">
    <source>
        <dbReference type="EMBL" id="KAF5813304.1"/>
    </source>
</evidence>
<evidence type="ECO:0000256" key="1">
    <source>
        <dbReference type="ARBA" id="ARBA00009995"/>
    </source>
</evidence>
<reference evidence="3" key="1">
    <citation type="journal article" date="2017" name="Nature">
        <title>The sunflower genome provides insights into oil metabolism, flowering and Asterid evolution.</title>
        <authorList>
            <person name="Badouin H."/>
            <person name="Gouzy J."/>
            <person name="Grassa C.J."/>
            <person name="Murat F."/>
            <person name="Staton S.E."/>
            <person name="Cottret L."/>
            <person name="Lelandais-Briere C."/>
            <person name="Owens G.L."/>
            <person name="Carrere S."/>
            <person name="Mayjonade B."/>
            <person name="Legrand L."/>
            <person name="Gill N."/>
            <person name="Kane N.C."/>
            <person name="Bowers J.E."/>
            <person name="Hubner S."/>
            <person name="Bellec A."/>
            <person name="Berard A."/>
            <person name="Berges H."/>
            <person name="Blanchet N."/>
            <person name="Boniface M.C."/>
            <person name="Brunel D."/>
            <person name="Catrice O."/>
            <person name="Chaidir N."/>
            <person name="Claudel C."/>
            <person name="Donnadieu C."/>
            <person name="Faraut T."/>
            <person name="Fievet G."/>
            <person name="Helmstetter N."/>
            <person name="King M."/>
            <person name="Knapp S.J."/>
            <person name="Lai Z."/>
            <person name="Le Paslier M.C."/>
            <person name="Lippi Y."/>
            <person name="Lorenzon L."/>
            <person name="Mandel J.R."/>
            <person name="Marage G."/>
            <person name="Marchand G."/>
            <person name="Marquand E."/>
            <person name="Bret-Mestries E."/>
            <person name="Morien E."/>
            <person name="Nambeesan S."/>
            <person name="Nguyen T."/>
            <person name="Pegot-Espagnet P."/>
            <person name="Pouilly N."/>
            <person name="Raftis F."/>
            <person name="Sallet E."/>
            <person name="Schiex T."/>
            <person name="Thomas J."/>
            <person name="Vandecasteele C."/>
            <person name="Vares D."/>
            <person name="Vear F."/>
            <person name="Vautrin S."/>
            <person name="Crespi M."/>
            <person name="Mangin B."/>
            <person name="Burke J.M."/>
            <person name="Salse J."/>
            <person name="Munos S."/>
            <person name="Vincourt P."/>
            <person name="Rieseberg L.H."/>
            <person name="Langlade N.B."/>
        </authorList>
    </citation>
    <scope>NUCLEOTIDE SEQUENCE</scope>
    <source>
        <tissue evidence="3">Leaves</tissue>
    </source>
</reference>
<comment type="caution">
    <text evidence="3">The sequence shown here is derived from an EMBL/GenBank/DDBJ whole genome shotgun (WGS) entry which is preliminary data.</text>
</comment>
<comment type="similarity">
    <text evidence="1">Belongs to the UDP-glycosyltransferase family.</text>
</comment>
<keyword evidence="2" id="KW-0808">Transferase</keyword>
<dbReference type="FunFam" id="3.40.50.2000:FF:000120">
    <property type="entry name" value="UDP-glycosyltransferase 76C1"/>
    <property type="match status" value="1"/>
</dbReference>
<dbReference type="GO" id="GO:0008194">
    <property type="term" value="F:UDP-glycosyltransferase activity"/>
    <property type="evidence" value="ECO:0000318"/>
    <property type="project" value="GO_Central"/>
</dbReference>
<dbReference type="AlphaFoldDB" id="A0A9K3NUP9"/>
<dbReference type="GO" id="GO:0035251">
    <property type="term" value="F:UDP-glucosyltransferase activity"/>
    <property type="evidence" value="ECO:0007669"/>
    <property type="project" value="UniProtKB-ARBA"/>
</dbReference>
<dbReference type="PANTHER" id="PTHR11926">
    <property type="entry name" value="GLUCOSYL/GLUCURONOSYL TRANSFERASES"/>
    <property type="match status" value="1"/>
</dbReference>
<dbReference type="SUPFAM" id="SSF53756">
    <property type="entry name" value="UDP-Glycosyltransferase/glycogen phosphorylase"/>
    <property type="match status" value="1"/>
</dbReference>